<name>A0A5E4GP60_PRUDU</name>
<feature type="non-terminal residue" evidence="2">
    <location>
        <position position="96"/>
    </location>
</feature>
<dbReference type="Proteomes" id="UP000327085">
    <property type="component" value="Unassembled WGS sequence"/>
</dbReference>
<evidence type="ECO:0000259" key="1">
    <source>
        <dbReference type="Pfam" id="PF23247"/>
    </source>
</evidence>
<proteinExistence type="predicted"/>
<dbReference type="AlphaFoldDB" id="A0A5E4GP60"/>
<gene>
    <name evidence="2" type="ORF">ALMOND_2B032155</name>
</gene>
<feature type="non-terminal residue" evidence="2">
    <location>
        <position position="1"/>
    </location>
</feature>
<organism evidence="2 3">
    <name type="scientific">Prunus dulcis</name>
    <name type="common">Almond</name>
    <name type="synonym">Amygdalus dulcis</name>
    <dbReference type="NCBI Taxonomy" id="3755"/>
    <lineage>
        <taxon>Eukaryota</taxon>
        <taxon>Viridiplantae</taxon>
        <taxon>Streptophyta</taxon>
        <taxon>Embryophyta</taxon>
        <taxon>Tracheophyta</taxon>
        <taxon>Spermatophyta</taxon>
        <taxon>Magnoliopsida</taxon>
        <taxon>eudicotyledons</taxon>
        <taxon>Gunneridae</taxon>
        <taxon>Pentapetalae</taxon>
        <taxon>rosids</taxon>
        <taxon>fabids</taxon>
        <taxon>Rosales</taxon>
        <taxon>Rosaceae</taxon>
        <taxon>Amygdaloideae</taxon>
        <taxon>Amygdaleae</taxon>
        <taxon>Prunus</taxon>
    </lineage>
</organism>
<dbReference type="Gramene" id="VVA41292">
    <property type="protein sequence ID" value="VVA41292"/>
    <property type="gene ID" value="Prudul26B032155"/>
</dbReference>
<evidence type="ECO:0000313" key="3">
    <source>
        <dbReference type="Proteomes" id="UP000327085"/>
    </source>
</evidence>
<dbReference type="EMBL" id="CABIKO010001240">
    <property type="protein sequence ID" value="VVA41292.1"/>
    <property type="molecule type" value="Genomic_DNA"/>
</dbReference>
<protein>
    <submittedName>
        <fullName evidence="2">PREDICTED: disease resistance</fullName>
    </submittedName>
</protein>
<dbReference type="InParanoid" id="A0A5E4GP60"/>
<sequence>LNIADCWEMETIVRSADENEKEDQTSMTLFPKLNSFDLDELPSLESLCSDPSTSLCSTAKVMSVKRCYKLKKLASVIPQIKKLEKDSTAHHEDEDE</sequence>
<dbReference type="InterPro" id="IPR057135">
    <property type="entry name" value="At4g27190-like_LRR"/>
</dbReference>
<feature type="domain" description="Disease resistance protein At4g27190-like leucine-rich repeats" evidence="1">
    <location>
        <begin position="1"/>
        <end position="84"/>
    </location>
</feature>
<dbReference type="Pfam" id="PF23247">
    <property type="entry name" value="LRR_RPS2"/>
    <property type="match status" value="1"/>
</dbReference>
<reference evidence="3" key="1">
    <citation type="journal article" date="2020" name="Plant J.">
        <title>Transposons played a major role in the diversification between the closely related almond and peach genomes: results from the almond genome sequence.</title>
        <authorList>
            <person name="Alioto T."/>
            <person name="Alexiou K.G."/>
            <person name="Bardil A."/>
            <person name="Barteri F."/>
            <person name="Castanera R."/>
            <person name="Cruz F."/>
            <person name="Dhingra A."/>
            <person name="Duval H."/>
            <person name="Fernandez I Marti A."/>
            <person name="Frias L."/>
            <person name="Galan B."/>
            <person name="Garcia J.L."/>
            <person name="Howad W."/>
            <person name="Gomez-Garrido J."/>
            <person name="Gut M."/>
            <person name="Julca I."/>
            <person name="Morata J."/>
            <person name="Puigdomenech P."/>
            <person name="Ribeca P."/>
            <person name="Rubio Cabetas M.J."/>
            <person name="Vlasova A."/>
            <person name="Wirthensohn M."/>
            <person name="Garcia-Mas J."/>
            <person name="Gabaldon T."/>
            <person name="Casacuberta J.M."/>
            <person name="Arus P."/>
        </authorList>
    </citation>
    <scope>NUCLEOTIDE SEQUENCE [LARGE SCALE GENOMIC DNA]</scope>
    <source>
        <strain evidence="3">cv. Texas</strain>
    </source>
</reference>
<evidence type="ECO:0000313" key="2">
    <source>
        <dbReference type="EMBL" id="VVA41292.1"/>
    </source>
</evidence>
<accession>A0A5E4GP60</accession>